<comment type="function">
    <text evidence="1">Condensation of UDP-2,3-diacylglucosamine and 2,3-diacylglucosamine-1-phosphate to form lipid A disaccharide, a precursor of lipid A, a phosphorylated glycolipid that anchors the lipopolysaccharide to the outer membrane of the cell.</text>
</comment>
<reference evidence="12" key="1">
    <citation type="submission" date="2020-04" db="EMBL/GenBank/DDBJ databases">
        <title>Nitratireductor sp. nov. isolated from mangrove soil.</title>
        <authorList>
            <person name="Ye Y."/>
        </authorList>
    </citation>
    <scope>NUCLEOTIDE SEQUENCE</scope>
    <source>
        <strain evidence="12">SY7</strain>
    </source>
</reference>
<dbReference type="PANTHER" id="PTHR30372">
    <property type="entry name" value="LIPID-A-DISACCHARIDE SYNTHASE"/>
    <property type="match status" value="1"/>
</dbReference>
<evidence type="ECO:0000256" key="9">
    <source>
        <dbReference type="ARBA" id="ARBA00023098"/>
    </source>
</evidence>
<evidence type="ECO:0000256" key="5">
    <source>
        <dbReference type="ARBA" id="ARBA00022516"/>
    </source>
</evidence>
<keyword evidence="5" id="KW-0444">Lipid biosynthesis</keyword>
<evidence type="ECO:0000313" key="13">
    <source>
        <dbReference type="Proteomes" id="UP000321389"/>
    </source>
</evidence>
<dbReference type="Pfam" id="PF02684">
    <property type="entry name" value="LpxB"/>
    <property type="match status" value="1"/>
</dbReference>
<dbReference type="RefSeq" id="WP_146301101.1">
    <property type="nucleotide sequence ID" value="NZ_CP042301.2"/>
</dbReference>
<name>A0A5B8L3I8_9HYPH</name>
<keyword evidence="8 12" id="KW-0808">Transferase</keyword>
<proteinExistence type="inferred from homology"/>
<keyword evidence="13" id="KW-1185">Reference proteome</keyword>
<evidence type="ECO:0000256" key="8">
    <source>
        <dbReference type="ARBA" id="ARBA00022679"/>
    </source>
</evidence>
<dbReference type="NCBIfam" id="TIGR00215">
    <property type="entry name" value="lpxB"/>
    <property type="match status" value="1"/>
</dbReference>
<evidence type="ECO:0000256" key="11">
    <source>
        <dbReference type="NCBIfam" id="TIGR00215"/>
    </source>
</evidence>
<dbReference type="PANTHER" id="PTHR30372:SF4">
    <property type="entry name" value="LIPID-A-DISACCHARIDE SYNTHASE, MITOCHONDRIAL-RELATED"/>
    <property type="match status" value="1"/>
</dbReference>
<evidence type="ECO:0000256" key="1">
    <source>
        <dbReference type="ARBA" id="ARBA00002056"/>
    </source>
</evidence>
<evidence type="ECO:0000256" key="7">
    <source>
        <dbReference type="ARBA" id="ARBA00022676"/>
    </source>
</evidence>
<keyword evidence="6" id="KW-0441">Lipid A biosynthesis</keyword>
<comment type="catalytic activity">
    <reaction evidence="10">
        <text>a lipid X + a UDP-2-N,3-O-bis[(3R)-3-hydroxyacyl]-alpha-D-glucosamine = a lipid A disaccharide + UDP + H(+)</text>
        <dbReference type="Rhea" id="RHEA:67828"/>
        <dbReference type="ChEBI" id="CHEBI:15378"/>
        <dbReference type="ChEBI" id="CHEBI:58223"/>
        <dbReference type="ChEBI" id="CHEBI:137748"/>
        <dbReference type="ChEBI" id="CHEBI:176338"/>
        <dbReference type="ChEBI" id="CHEBI:176343"/>
        <dbReference type="EC" id="2.4.1.182"/>
    </reaction>
</comment>
<dbReference type="GO" id="GO:0005543">
    <property type="term" value="F:phospholipid binding"/>
    <property type="evidence" value="ECO:0007669"/>
    <property type="project" value="TreeGrafter"/>
</dbReference>
<evidence type="ECO:0000256" key="2">
    <source>
        <dbReference type="ARBA" id="ARBA00007868"/>
    </source>
</evidence>
<evidence type="ECO:0000313" key="12">
    <source>
        <dbReference type="EMBL" id="QDZ02464.1"/>
    </source>
</evidence>
<organism evidence="12 13">
    <name type="scientific">Nitratireductor mangrovi</name>
    <dbReference type="NCBI Taxonomy" id="2599600"/>
    <lineage>
        <taxon>Bacteria</taxon>
        <taxon>Pseudomonadati</taxon>
        <taxon>Pseudomonadota</taxon>
        <taxon>Alphaproteobacteria</taxon>
        <taxon>Hyphomicrobiales</taxon>
        <taxon>Phyllobacteriaceae</taxon>
        <taxon>Nitratireductor</taxon>
    </lineage>
</organism>
<dbReference type="InterPro" id="IPR003835">
    <property type="entry name" value="Glyco_trans_19"/>
</dbReference>
<evidence type="ECO:0000256" key="10">
    <source>
        <dbReference type="ARBA" id="ARBA00048975"/>
    </source>
</evidence>
<keyword evidence="9" id="KW-0443">Lipid metabolism</keyword>
<dbReference type="AlphaFoldDB" id="A0A5B8L3I8"/>
<protein>
    <recommendedName>
        <fullName evidence="4 11">Lipid-A-disaccharide synthase</fullName>
        <ecNumber evidence="3 11">2.4.1.182</ecNumber>
    </recommendedName>
</protein>
<comment type="similarity">
    <text evidence="2">Belongs to the LpxB family.</text>
</comment>
<dbReference type="EMBL" id="CP042301">
    <property type="protein sequence ID" value="QDZ02464.1"/>
    <property type="molecule type" value="Genomic_DNA"/>
</dbReference>
<dbReference type="OrthoDB" id="9801642at2"/>
<gene>
    <name evidence="12" type="primary">lpxB</name>
    <name evidence="12" type="ORF">FQ775_19975</name>
</gene>
<sequence length="397" mass="42857">MSGEESLHVAVVAGEESGDLLGADLVSELARRAGRSLRLTGVGGPHLAQLGLNSLFDPTEIALMGLSAVLARLPSLVRKIGSTARTIAETRPDCLITIDSPDFSLRVARKVRALAPEIPIIHYVCPSVWAWRPQRAVRMAAYVDHVLCLLPFEADALARLKGPPATYVGHRLAHDPMLIAAAARQAQRAPKATGETATLLVLPGSRRSEVRRLIGPFRETVEELENRGQALRLLLPTVAHVRPLVEAAIANWRNRPELILGSEAKYRAFGEADAALAASGTVSLELALAGVPLVACYKADTVGKALYPLITTWSASLPNLIADYPVVPEYYDYFVRPRLIARQLERLIAETPERRGQLEGFARVRDRMATERPAGAIGADAVQAVIAKTKTAPRGAV</sequence>
<dbReference type="GO" id="GO:0008915">
    <property type="term" value="F:lipid-A-disaccharide synthase activity"/>
    <property type="evidence" value="ECO:0007669"/>
    <property type="project" value="UniProtKB-UniRule"/>
</dbReference>
<evidence type="ECO:0000256" key="6">
    <source>
        <dbReference type="ARBA" id="ARBA00022556"/>
    </source>
</evidence>
<dbReference type="GO" id="GO:0016020">
    <property type="term" value="C:membrane"/>
    <property type="evidence" value="ECO:0007669"/>
    <property type="project" value="GOC"/>
</dbReference>
<dbReference type="GO" id="GO:0009245">
    <property type="term" value="P:lipid A biosynthetic process"/>
    <property type="evidence" value="ECO:0007669"/>
    <property type="project" value="UniProtKB-UniRule"/>
</dbReference>
<accession>A0A5B8L3I8</accession>
<dbReference type="Proteomes" id="UP000321389">
    <property type="component" value="Chromosome"/>
</dbReference>
<dbReference type="SUPFAM" id="SSF53756">
    <property type="entry name" value="UDP-Glycosyltransferase/glycogen phosphorylase"/>
    <property type="match status" value="1"/>
</dbReference>
<dbReference type="EC" id="2.4.1.182" evidence="3 11"/>
<keyword evidence="7 12" id="KW-0328">Glycosyltransferase</keyword>
<evidence type="ECO:0000256" key="4">
    <source>
        <dbReference type="ARBA" id="ARBA00020902"/>
    </source>
</evidence>
<evidence type="ECO:0000256" key="3">
    <source>
        <dbReference type="ARBA" id="ARBA00012687"/>
    </source>
</evidence>
<dbReference type="KEGG" id="niy:FQ775_19975"/>